<reference evidence="2" key="3">
    <citation type="journal article" date="2017" name="Plant Physiol. Biochem.">
        <title>Differential oxidative and antioxidative response of duckweed Lemna minor toward plant growth promoting/inhibiting bacteria.</title>
        <authorList>
            <person name="Ishizawa H."/>
            <person name="Kuroda M."/>
            <person name="Morikawa M."/>
            <person name="Ike M."/>
        </authorList>
    </citation>
    <scope>NUCLEOTIDE SEQUENCE [LARGE SCALE GENOMIC DNA]</scope>
    <source>
        <strain evidence="2">H3</strain>
    </source>
</reference>
<reference evidence="1 2" key="2">
    <citation type="journal article" date="2017" name="Genome Announc.">
        <title>Draft genome sequence of Aquitalea magnusonii strain H3, a plant growth-promoting bacterium of duckweed Lemna minor.</title>
        <authorList>
            <person name="Ishizawa H."/>
            <person name="Kuroda M."/>
            <person name="Ike M."/>
        </authorList>
    </citation>
    <scope>NUCLEOTIDE SEQUENCE [LARGE SCALE GENOMIC DNA]</scope>
    <source>
        <strain evidence="1 2">H3</strain>
    </source>
</reference>
<keyword evidence="2" id="KW-1185">Reference proteome</keyword>
<name>A0A3G9GF29_9NEIS</name>
<gene>
    <name evidence="1" type="ORF">DLM_2468</name>
</gene>
<reference evidence="2" key="1">
    <citation type="journal article" date="2017" name="Biotechnol. Biofuels">
        <title>Evaluation of environmental bacterial communities as a factor affecting the growth of duckweed Lemna minor.</title>
        <authorList>
            <person name="Ishizawa H."/>
            <person name="Kuroda M."/>
            <person name="Morikawa M."/>
            <person name="Ike M."/>
        </authorList>
    </citation>
    <scope>NUCLEOTIDE SEQUENCE [LARGE SCALE GENOMIC DNA]</scope>
    <source>
        <strain evidence="2">H3</strain>
    </source>
</reference>
<sequence>MKWRLQHRRFAGYKAAILSRCSLLLQGCPDRLGRCAPQSSAAVGTHHRAAFFLVQDKRLY</sequence>
<dbReference type="AlphaFoldDB" id="A0A3G9GF29"/>
<evidence type="ECO:0000313" key="2">
    <source>
        <dbReference type="Proteomes" id="UP000198290"/>
    </source>
</evidence>
<protein>
    <submittedName>
        <fullName evidence="1">Uncharacterized protein</fullName>
    </submittedName>
</protein>
<dbReference type="KEGG" id="amah:DLM_2468"/>
<proteinExistence type="predicted"/>
<organism evidence="1 2">
    <name type="scientific">Aquitalea magnusonii</name>
    <dbReference type="NCBI Taxonomy" id="332411"/>
    <lineage>
        <taxon>Bacteria</taxon>
        <taxon>Pseudomonadati</taxon>
        <taxon>Pseudomonadota</taxon>
        <taxon>Betaproteobacteria</taxon>
        <taxon>Neisseriales</taxon>
        <taxon>Chromobacteriaceae</taxon>
        <taxon>Aquitalea</taxon>
    </lineage>
</organism>
<dbReference type="EMBL" id="AP018823">
    <property type="protein sequence ID" value="BBF86075.1"/>
    <property type="molecule type" value="Genomic_DNA"/>
</dbReference>
<accession>A0A3G9GF29</accession>
<dbReference type="Proteomes" id="UP000198290">
    <property type="component" value="Chromosome"/>
</dbReference>
<evidence type="ECO:0000313" key="1">
    <source>
        <dbReference type="EMBL" id="BBF86075.1"/>
    </source>
</evidence>